<evidence type="ECO:0000256" key="1">
    <source>
        <dbReference type="SAM" id="Phobius"/>
    </source>
</evidence>
<organism evidence="2 3">
    <name type="scientific">Mycolicibacterium sediminis</name>
    <dbReference type="NCBI Taxonomy" id="1286180"/>
    <lineage>
        <taxon>Bacteria</taxon>
        <taxon>Bacillati</taxon>
        <taxon>Actinomycetota</taxon>
        <taxon>Actinomycetes</taxon>
        <taxon>Mycobacteriales</taxon>
        <taxon>Mycobacteriaceae</taxon>
        <taxon>Mycolicibacterium</taxon>
    </lineage>
</organism>
<dbReference type="AlphaFoldDB" id="A0A7I7QWH3"/>
<dbReference type="InterPro" id="IPR055579">
    <property type="entry name" value="DUF7155"/>
</dbReference>
<dbReference type="EMBL" id="AP022588">
    <property type="protein sequence ID" value="BBY30698.1"/>
    <property type="molecule type" value="Genomic_DNA"/>
</dbReference>
<sequence>MQDENDHVKVGMLSSIGRLSMSIRAPRFVAAGALAVAAVAAPIAIALTSVEATASAAPPCLSWVGNKEDGNCLSYSNGNGVNVGSNILGIYGPNGAGGGALLPGTTWNRPGF</sequence>
<accession>A0A7I7QWH3</accession>
<reference evidence="2 3" key="1">
    <citation type="journal article" date="2019" name="Emerg. Microbes Infect.">
        <title>Comprehensive subspecies identification of 175 nontuberculous mycobacteria species based on 7547 genomic profiles.</title>
        <authorList>
            <person name="Matsumoto Y."/>
            <person name="Kinjo T."/>
            <person name="Motooka D."/>
            <person name="Nabeya D."/>
            <person name="Jung N."/>
            <person name="Uechi K."/>
            <person name="Horii T."/>
            <person name="Iida T."/>
            <person name="Fujita J."/>
            <person name="Nakamura S."/>
        </authorList>
    </citation>
    <scope>NUCLEOTIDE SEQUENCE [LARGE SCALE GENOMIC DNA]</scope>
    <source>
        <strain evidence="2 3">JCM 17899</strain>
    </source>
</reference>
<keyword evidence="1" id="KW-0812">Transmembrane</keyword>
<name>A0A7I7QWH3_9MYCO</name>
<evidence type="ECO:0000313" key="2">
    <source>
        <dbReference type="EMBL" id="BBY30698.1"/>
    </source>
</evidence>
<feature type="transmembrane region" description="Helical" evidence="1">
    <location>
        <begin position="28"/>
        <end position="50"/>
    </location>
</feature>
<proteinExistence type="predicted"/>
<keyword evidence="1" id="KW-1133">Transmembrane helix</keyword>
<dbReference type="Proteomes" id="UP000467193">
    <property type="component" value="Chromosome"/>
</dbReference>
<evidence type="ECO:0000313" key="3">
    <source>
        <dbReference type="Proteomes" id="UP000467193"/>
    </source>
</evidence>
<dbReference type="KEGG" id="msei:MSEDJ_47940"/>
<dbReference type="Pfam" id="PF23710">
    <property type="entry name" value="DUF7155"/>
    <property type="match status" value="1"/>
</dbReference>
<protein>
    <submittedName>
        <fullName evidence="2">Uncharacterized protein</fullName>
    </submittedName>
</protein>
<keyword evidence="1" id="KW-0472">Membrane</keyword>
<gene>
    <name evidence="2" type="ORF">MSEDJ_47940</name>
</gene>
<keyword evidence="3" id="KW-1185">Reference proteome</keyword>